<protein>
    <recommendedName>
        <fullName evidence="3">DUF4105 domain-containing protein</fullName>
    </recommendedName>
</protein>
<accession>A0ABQ0D6N8</accession>
<dbReference type="Proteomes" id="UP001562457">
    <property type="component" value="Unassembled WGS sequence"/>
</dbReference>
<evidence type="ECO:0008006" key="3">
    <source>
        <dbReference type="Google" id="ProtNLM"/>
    </source>
</evidence>
<proteinExistence type="predicted"/>
<gene>
    <name evidence="1" type="ORF">NHP164001_20430</name>
</gene>
<comment type="caution">
    <text evidence="1">The sequence shown here is derived from an EMBL/GenBank/DDBJ whole genome shotgun (WGS) entry which is preliminary data.</text>
</comment>
<dbReference type="EMBL" id="BAAFHN010000104">
    <property type="protein sequence ID" value="GAB0174020.1"/>
    <property type="molecule type" value="Genomic_DNA"/>
</dbReference>
<dbReference type="RefSeq" id="WP_369607939.1">
    <property type="nucleotide sequence ID" value="NZ_BAAFHN010000104.1"/>
</dbReference>
<evidence type="ECO:0000313" key="1">
    <source>
        <dbReference type="EMBL" id="GAB0174020.1"/>
    </source>
</evidence>
<sequence>MKYFATIYIDPITDWQGFTHAFLGLSRKHPDELDKQDKELRDEKLKNADWKDFDKKWYEKIYPTINPYVFTYDSKNDEGFFGLGSATGMGKMVWDKFVNDGSIGKVFENNQYIVSPNKKTNIYDNAELRSNQTFSPSNRCILEISQEQYETLLQNIHKDYQITIDIKPQTKQYKNYDYRYDITRNNCVHWVQKHLSLIGVEVFEQFNIPGSFMDIFDSIREVHSIFLQFQAIDSYLESVKGAKTFMRWADNMVGNKYLMCLLNKEANKIRKENLKCEINNQEAVYMYWTHRKEKIKIYQRLKENLDTLISKTNKQLKGVFHLLYVSNNKGYILSPLDYETQTIDTLDLTIPASNFSTSEFYPFIFIPDDEMIARILYHEYDYGTLSPNYTKDTMDFYYAFLEGREIKEHWSEAFHVVNKRVKNEYRHA</sequence>
<organism evidence="1 2">
    <name type="scientific">Helicobacter trogontum</name>
    <dbReference type="NCBI Taxonomy" id="50960"/>
    <lineage>
        <taxon>Bacteria</taxon>
        <taxon>Pseudomonadati</taxon>
        <taxon>Campylobacterota</taxon>
        <taxon>Epsilonproteobacteria</taxon>
        <taxon>Campylobacterales</taxon>
        <taxon>Helicobacteraceae</taxon>
        <taxon>Helicobacter</taxon>
    </lineage>
</organism>
<evidence type="ECO:0000313" key="2">
    <source>
        <dbReference type="Proteomes" id="UP001562457"/>
    </source>
</evidence>
<keyword evidence="2" id="KW-1185">Reference proteome</keyword>
<reference evidence="1 2" key="1">
    <citation type="submission" date="2024-06" db="EMBL/GenBank/DDBJ databases">
        <title>Draft genome sequence of Helicobacter trogontum NHP16-4001.</title>
        <authorList>
            <person name="Rimbara E."/>
            <person name="Suzuki M."/>
        </authorList>
    </citation>
    <scope>NUCLEOTIDE SEQUENCE [LARGE SCALE GENOMIC DNA]</scope>
    <source>
        <strain evidence="1 2">NHP16-4001</strain>
    </source>
</reference>
<name>A0ABQ0D6N8_9HELI</name>